<dbReference type="HOGENOM" id="CLU_062577_0_0_9"/>
<dbReference type="eggNOG" id="COG0639">
    <property type="taxonomic scope" value="Bacteria"/>
</dbReference>
<dbReference type="GO" id="GO:0008803">
    <property type="term" value="F:bis(5'-nucleosyl)-tetraphosphatase (symmetrical) activity"/>
    <property type="evidence" value="ECO:0007669"/>
    <property type="project" value="TreeGrafter"/>
</dbReference>
<dbReference type="PATRIC" id="fig|742738.3.peg.3385"/>
<dbReference type="PANTHER" id="PTHR42850">
    <property type="entry name" value="METALLOPHOSPHOESTERASE"/>
    <property type="match status" value="1"/>
</dbReference>
<feature type="domain" description="Calcineurin-like phosphoesterase" evidence="1">
    <location>
        <begin position="17"/>
        <end position="202"/>
    </location>
</feature>
<evidence type="ECO:0000313" key="2">
    <source>
        <dbReference type="EMBL" id="KGF53893.1"/>
    </source>
</evidence>
<keyword evidence="3" id="KW-1185">Reference proteome</keyword>
<dbReference type="EMBL" id="ADLO01000101">
    <property type="protein sequence ID" value="KGF53893.1"/>
    <property type="molecule type" value="Genomic_DNA"/>
</dbReference>
<dbReference type="RefSeq" id="WP_044942624.1">
    <property type="nucleotide sequence ID" value="NZ_KN174165.1"/>
</dbReference>
<proteinExistence type="predicted"/>
<dbReference type="SUPFAM" id="SSF56300">
    <property type="entry name" value="Metallo-dependent phosphatases"/>
    <property type="match status" value="1"/>
</dbReference>
<accession>A0A096B3F6</accession>
<evidence type="ECO:0000259" key="1">
    <source>
        <dbReference type="Pfam" id="PF00149"/>
    </source>
</evidence>
<dbReference type="GO" id="GO:0110154">
    <property type="term" value="P:RNA decapping"/>
    <property type="evidence" value="ECO:0007669"/>
    <property type="project" value="TreeGrafter"/>
</dbReference>
<gene>
    <name evidence="2" type="ORF">HMPREF9460_03289</name>
</gene>
<reference evidence="2 3" key="1">
    <citation type="submission" date="2011-08" db="EMBL/GenBank/DDBJ databases">
        <title>The Genome Sequence of Clostridium orbiscindens 1_3_50AFAA.</title>
        <authorList>
            <consortium name="The Broad Institute Genome Sequencing Platform"/>
            <person name="Earl A."/>
            <person name="Ward D."/>
            <person name="Feldgarden M."/>
            <person name="Gevers D."/>
            <person name="Daigneault M."/>
            <person name="Strauss J."/>
            <person name="Allen-Vercoe E."/>
            <person name="Young S.K."/>
            <person name="Zeng Q."/>
            <person name="Gargeya S."/>
            <person name="Fitzgerald M."/>
            <person name="Haas B."/>
            <person name="Abouelleil A."/>
            <person name="Alvarado L."/>
            <person name="Arachchi H.M."/>
            <person name="Berlin A."/>
            <person name="Brown A."/>
            <person name="Chapman S.B."/>
            <person name="Chen Z."/>
            <person name="Dunbar C."/>
            <person name="Freedman E."/>
            <person name="Gearin G."/>
            <person name="Gellesch M."/>
            <person name="Goldberg J."/>
            <person name="Griggs A."/>
            <person name="Gujja S."/>
            <person name="Heiman D."/>
            <person name="Howarth C."/>
            <person name="Larson L."/>
            <person name="Lui A."/>
            <person name="MacDonald P.J.P."/>
            <person name="Montmayeur A."/>
            <person name="Murphy C."/>
            <person name="Neiman D."/>
            <person name="Pearson M."/>
            <person name="Priest M."/>
            <person name="Roberts A."/>
            <person name="Saif S."/>
            <person name="Shea T."/>
            <person name="Shenoy N."/>
            <person name="Sisk P."/>
            <person name="Stolte C."/>
            <person name="Sykes S."/>
            <person name="Wortman J."/>
            <person name="Nusbaum C."/>
            <person name="Birren B."/>
        </authorList>
    </citation>
    <scope>NUCLEOTIDE SEQUENCE [LARGE SCALE GENOMIC DNA]</scope>
    <source>
        <strain evidence="2 3">1_3_50AFAA</strain>
    </source>
</reference>
<dbReference type="Gene3D" id="3.60.21.10">
    <property type="match status" value="1"/>
</dbReference>
<dbReference type="PANTHER" id="PTHR42850:SF4">
    <property type="entry name" value="ZINC-DEPENDENT ENDOPOLYPHOSPHATASE"/>
    <property type="match status" value="1"/>
</dbReference>
<sequence>MPRTATVKRLTFPEGRRVLAISDIHGNLPFLKGVLAAAHYGPDDILVLVGDLVEKGPDSLTTLRFIMELAERNTVYCLRGNCDNLVSEFVAAQGEEERFYRHYVDVWRDRCLLVQMGHAAGFETRGPEELPALREVVRARFGPELAFLEAMPEILLTPDYLFVHGGVADEAHLEGLDAWKCMKNDDFLSQGHSFRRWCIVGHWPVTLYHPHVPSAAPLLAEGRHIASIDGGCSLKVDGQLNALVLPERPGGAFSWFAYDGLPTAEALDPQAPSADSVNIRWGRNALEVLERGAELSLCRHLETGRVLEVLTEYLYVDRGVTRCEDSTDYRLAVRPGDTLSVVRRISDRALVKKDGVTGWYFGRLAH</sequence>
<dbReference type="Proteomes" id="UP000029585">
    <property type="component" value="Unassembled WGS sequence"/>
</dbReference>
<dbReference type="InterPro" id="IPR004843">
    <property type="entry name" value="Calcineurin-like_PHP"/>
</dbReference>
<dbReference type="Pfam" id="PF00149">
    <property type="entry name" value="Metallophos"/>
    <property type="match status" value="1"/>
</dbReference>
<protein>
    <recommendedName>
        <fullName evidence="1">Calcineurin-like phosphoesterase domain-containing protein</fullName>
    </recommendedName>
</protein>
<dbReference type="InterPro" id="IPR050126">
    <property type="entry name" value="Ap4A_hydrolase"/>
</dbReference>
<dbReference type="InterPro" id="IPR029052">
    <property type="entry name" value="Metallo-depent_PP-like"/>
</dbReference>
<organism evidence="2 3">
    <name type="scientific">Flavonifractor plautii 1_3_50AFAA</name>
    <dbReference type="NCBI Taxonomy" id="742738"/>
    <lineage>
        <taxon>Bacteria</taxon>
        <taxon>Bacillati</taxon>
        <taxon>Bacillota</taxon>
        <taxon>Clostridia</taxon>
        <taxon>Eubacteriales</taxon>
        <taxon>Oscillospiraceae</taxon>
        <taxon>Flavonifractor</taxon>
    </lineage>
</organism>
<dbReference type="AlphaFoldDB" id="A0A096B3F6"/>
<comment type="caution">
    <text evidence="2">The sequence shown here is derived from an EMBL/GenBank/DDBJ whole genome shotgun (WGS) entry which is preliminary data.</text>
</comment>
<name>A0A096B3F6_FLAPL</name>
<dbReference type="GO" id="GO:0016791">
    <property type="term" value="F:phosphatase activity"/>
    <property type="evidence" value="ECO:0007669"/>
    <property type="project" value="TreeGrafter"/>
</dbReference>
<evidence type="ECO:0000313" key="3">
    <source>
        <dbReference type="Proteomes" id="UP000029585"/>
    </source>
</evidence>
<dbReference type="GO" id="GO:0005737">
    <property type="term" value="C:cytoplasm"/>
    <property type="evidence" value="ECO:0007669"/>
    <property type="project" value="TreeGrafter"/>
</dbReference>